<evidence type="ECO:0000313" key="5">
    <source>
        <dbReference type="Proteomes" id="UP000317951"/>
    </source>
</evidence>
<reference evidence="2 4" key="1">
    <citation type="submission" date="2016-10" db="EMBL/GenBank/DDBJ databases">
        <authorList>
            <person name="Varghese N."/>
            <person name="Submissions S."/>
        </authorList>
    </citation>
    <scope>NUCLEOTIDE SEQUENCE [LARGE SCALE GENOMIC DNA]</scope>
    <source>
        <strain evidence="2 4">DSM 17835</strain>
    </source>
</reference>
<dbReference type="AlphaFoldDB" id="A0A5C5QJE2"/>
<proteinExistence type="predicted"/>
<evidence type="ECO:0000313" key="2">
    <source>
        <dbReference type="EMBL" id="SDF09397.1"/>
    </source>
</evidence>
<feature type="region of interest" description="Disordered" evidence="1">
    <location>
        <begin position="13"/>
        <end position="66"/>
    </location>
</feature>
<dbReference type="EMBL" id="LT629689">
    <property type="protein sequence ID" value="SDF09397.1"/>
    <property type="molecule type" value="Genomic_DNA"/>
</dbReference>
<protein>
    <submittedName>
        <fullName evidence="3">Uncharacterized protein</fullName>
    </submittedName>
</protein>
<dbReference type="Proteomes" id="UP000182858">
    <property type="component" value="Chromosome I"/>
</dbReference>
<accession>A0A5C5QJE2</accession>
<sequence length="179" mass="20243">MKQLFEFKHVHGDDKATEVSMSRLSDENNDLEHPDHTVRLSSLDNNGTYRAPNLDEVEDVDGDDDRDKDDVSYYELAAKLVTALVTLSSVGQQKRFERVLIMFKPGSETDIDILHFKPGNTDISAPDYVVTATNPDRFRNYRTIKNPIDADGDGDVDSDDSLIYRKLATSFASMRDLRP</sequence>
<evidence type="ECO:0000256" key="1">
    <source>
        <dbReference type="SAM" id="MobiDB-lite"/>
    </source>
</evidence>
<dbReference type="GeneID" id="78553407"/>
<organism evidence="3 5">
    <name type="scientific">Pseudomonas extremaustralis</name>
    <dbReference type="NCBI Taxonomy" id="359110"/>
    <lineage>
        <taxon>Bacteria</taxon>
        <taxon>Pseudomonadati</taxon>
        <taxon>Pseudomonadota</taxon>
        <taxon>Gammaproteobacteria</taxon>
        <taxon>Pseudomonadales</taxon>
        <taxon>Pseudomonadaceae</taxon>
        <taxon>Pseudomonas</taxon>
    </lineage>
</organism>
<reference evidence="3 5" key="2">
    <citation type="submission" date="2019-06" db="EMBL/GenBank/DDBJ databases">
        <title>Pseudomonas bimorpha sp. nov. isolated from bovine raw milk and skim milk concentrate.</title>
        <authorList>
            <person name="Hofmann K."/>
            <person name="Huptas C."/>
            <person name="Doll E."/>
            <person name="Scherer S."/>
            <person name="Wenning M."/>
        </authorList>
    </citation>
    <scope>NUCLEOTIDE SEQUENCE [LARGE SCALE GENOMIC DNA]</scope>
    <source>
        <strain evidence="3 5">DSM 17835</strain>
    </source>
</reference>
<dbReference type="Proteomes" id="UP000317951">
    <property type="component" value="Unassembled WGS sequence"/>
</dbReference>
<evidence type="ECO:0000313" key="4">
    <source>
        <dbReference type="Proteomes" id="UP000182858"/>
    </source>
</evidence>
<dbReference type="RefSeq" id="WP_010564783.1">
    <property type="nucleotide sequence ID" value="NZ_FUYI01000008.1"/>
</dbReference>
<gene>
    <name evidence="3" type="ORF">FIV36_07665</name>
    <name evidence="2" type="ORF">SAMN05216591_1929</name>
</gene>
<feature type="compositionally biased region" description="Polar residues" evidence="1">
    <location>
        <begin position="39"/>
        <end position="48"/>
    </location>
</feature>
<dbReference type="OrthoDB" id="6870440at2"/>
<feature type="compositionally biased region" description="Basic and acidic residues" evidence="1">
    <location>
        <begin position="24"/>
        <end position="38"/>
    </location>
</feature>
<evidence type="ECO:0000313" key="3">
    <source>
        <dbReference type="EMBL" id="TWS05602.1"/>
    </source>
</evidence>
<feature type="compositionally biased region" description="Acidic residues" evidence="1">
    <location>
        <begin position="55"/>
        <end position="66"/>
    </location>
</feature>
<name>A0A5C5QJE2_9PSED</name>
<keyword evidence="4" id="KW-1185">Reference proteome</keyword>
<dbReference type="EMBL" id="VFET01000005">
    <property type="protein sequence ID" value="TWS05602.1"/>
    <property type="molecule type" value="Genomic_DNA"/>
</dbReference>